<dbReference type="Gene3D" id="3.20.20.70">
    <property type="entry name" value="Aldolase class I"/>
    <property type="match status" value="1"/>
</dbReference>
<dbReference type="InterPro" id="IPR008567">
    <property type="entry name" value="BKACE"/>
</dbReference>
<dbReference type="EMBL" id="PHEX01000086">
    <property type="protein sequence ID" value="PKQ27512.1"/>
    <property type="molecule type" value="Genomic_DNA"/>
</dbReference>
<reference evidence="5 6" key="1">
    <citation type="journal article" date="2017" name="ISME J.">
        <title>Potential for microbial H2 and metal transformations associated with novel bacteria and archaea in deep terrestrial subsurface sediments.</title>
        <authorList>
            <person name="Hernsdorf A.W."/>
            <person name="Amano Y."/>
            <person name="Miyakawa K."/>
            <person name="Ise K."/>
            <person name="Suzuki Y."/>
            <person name="Anantharaman K."/>
            <person name="Probst A."/>
            <person name="Burstein D."/>
            <person name="Thomas B.C."/>
            <person name="Banfield J.F."/>
        </authorList>
    </citation>
    <scope>NUCLEOTIDE SEQUENCE [LARGE SCALE GENOMIC DNA]</scope>
    <source>
        <strain evidence="5">HGW-Actinobacteria-3</strain>
    </source>
</reference>
<organism evidence="5 6">
    <name type="scientific">Candidatus Anoxymicrobium japonicum</name>
    <dbReference type="NCBI Taxonomy" id="2013648"/>
    <lineage>
        <taxon>Bacteria</taxon>
        <taxon>Bacillati</taxon>
        <taxon>Actinomycetota</taxon>
        <taxon>Candidatus Geothermincolia</taxon>
        <taxon>Candidatus Geothermincolales</taxon>
        <taxon>Candidatus Anoxymicrobiaceae</taxon>
        <taxon>Candidatus Anoxymicrobium</taxon>
    </lineage>
</organism>
<evidence type="ECO:0000256" key="1">
    <source>
        <dbReference type="ARBA" id="ARBA00001947"/>
    </source>
</evidence>
<accession>A0A2N3G4I1</accession>
<comment type="cofactor">
    <cofactor evidence="1">
        <name>Zn(2+)</name>
        <dbReference type="ChEBI" id="CHEBI:29105"/>
    </cofactor>
</comment>
<evidence type="ECO:0000313" key="6">
    <source>
        <dbReference type="Proteomes" id="UP000233654"/>
    </source>
</evidence>
<name>A0A2N3G4I1_9ACTN</name>
<dbReference type="Pfam" id="PF05853">
    <property type="entry name" value="BKACE"/>
    <property type="match status" value="1"/>
</dbReference>
<evidence type="ECO:0000256" key="2">
    <source>
        <dbReference type="ARBA" id="ARBA00022679"/>
    </source>
</evidence>
<evidence type="ECO:0000313" key="5">
    <source>
        <dbReference type="EMBL" id="PKQ27512.1"/>
    </source>
</evidence>
<keyword evidence="2" id="KW-0808">Transferase</keyword>
<dbReference type="GO" id="GO:0046872">
    <property type="term" value="F:metal ion binding"/>
    <property type="evidence" value="ECO:0007669"/>
    <property type="project" value="UniProtKB-KW"/>
</dbReference>
<dbReference type="PANTHER" id="PTHR37418:SF2">
    <property type="entry name" value="3-KETO-5-AMINOHEXANOATE CLEAVAGE ENZYME"/>
    <property type="match status" value="1"/>
</dbReference>
<dbReference type="PANTHER" id="PTHR37418">
    <property type="entry name" value="3-KETO-5-AMINOHEXANOATE CLEAVAGE ENZYME-RELATED"/>
    <property type="match status" value="1"/>
</dbReference>
<keyword evidence="4" id="KW-0862">Zinc</keyword>
<dbReference type="GO" id="GO:0043720">
    <property type="term" value="F:3-keto-5-aminohexanoate cleavage activity"/>
    <property type="evidence" value="ECO:0007669"/>
    <property type="project" value="InterPro"/>
</dbReference>
<dbReference type="AlphaFoldDB" id="A0A2N3G4I1"/>
<evidence type="ECO:0000256" key="3">
    <source>
        <dbReference type="ARBA" id="ARBA00022723"/>
    </source>
</evidence>
<comment type="caution">
    <text evidence="5">The sequence shown here is derived from an EMBL/GenBank/DDBJ whole genome shotgun (WGS) entry which is preliminary data.</text>
</comment>
<proteinExistence type="predicted"/>
<gene>
    <name evidence="5" type="ORF">CVT63_07635</name>
</gene>
<protein>
    <submittedName>
        <fullName evidence="5">3-keto-5-aminohexanoate cleavage protein</fullName>
    </submittedName>
</protein>
<dbReference type="Proteomes" id="UP000233654">
    <property type="component" value="Unassembled WGS sequence"/>
</dbReference>
<keyword evidence="3" id="KW-0479">Metal-binding</keyword>
<dbReference type="InterPro" id="IPR013785">
    <property type="entry name" value="Aldolase_TIM"/>
</dbReference>
<evidence type="ECO:0000256" key="4">
    <source>
        <dbReference type="ARBA" id="ARBA00022833"/>
    </source>
</evidence>
<sequence>MAATSEKCIITAALTGAATRKEQNPNVPYTKDEFVAEAVKCHENGAAIVHIHARDPEMGFPTPDIDILGGIIEGIRAECPILINLSTAISPIASKEERIKVVETFKPDMSSLNTNSMNFAVGDWKEHKIIFEVLFENTFDQLVWYGNTMKEAGTKPEFEIYDMGGLYNVLFIKEQGGVFVEPLHFQFVFGVLGGMPFSTRNYAMFLDTIPDDATFSSCGVGSASFAGAYHSAVNGGHIRVGLEDNIWISKGKLAEGSWEQVKKAAEIARLADREIATVDDTREILGLKKA</sequence>